<proteinExistence type="predicted"/>
<sequence>MLSLLNSWCFTQPLPFVGRALYLFRGGGEEVMNGPLRFPKLKYLPLNTTSLEHIDVSHLYVEVIRPSFEPTSEPISNATLDLLFYLKSALALLRRCKRMSTDADRIASIESASALLLPIMGDVTNMLTHSGGRIGYMSSAPLANVRAFHEALLNIAGATDLETIRSPQCAQYTEYLTAASIYITQALDIFQTVNAEKVSDNQTEEQCLELGNIPRMAHVCRYLLVRLSAIQTMIPHHLLRLLTNDLICASSLISSNPAEQYRGLSVNHFVLRLAIMMALIKPALGHVPEAQKMEAERLYESLTLVGNILLDKCLENVSEVEAAKCKAGRKYDPTSLLILGLNESMSLTLTIMHHWKKSVRTDQKLCDAEEALGTLSVKNRLQEIVDCLADGLDKLYHNIIKSAGDTSGEMPNQEVAEKIQKSLSILKLMNQELNDVVPQDLKKGMELLGISLQRTLDRICEGRTLFDCCWNGSKCLLPVFSGEVPENRNICHAENAACVFDIENAEDTESHLVSGVVNALKSLVVNPLVNLTSSLVPIGAGPTQDPKTVSKPRPVSKKLEVRLVDLLAEFNREHGTLLTDIRQQMLVNADMQAASGMTR</sequence>
<name>A0A161IK47_ANAPH</name>
<dbReference type="EMBL" id="CP015376">
    <property type="protein sequence ID" value="ANC34375.1"/>
    <property type="molecule type" value="Genomic_DNA"/>
</dbReference>
<accession>A0A161IK47</accession>
<evidence type="ECO:0000313" key="1">
    <source>
        <dbReference type="EMBL" id="ANC34375.1"/>
    </source>
</evidence>
<organism evidence="1 2">
    <name type="scientific">Anaplasma phagocytophilum str. Norway variant2</name>
    <dbReference type="NCBI Taxonomy" id="1392507"/>
    <lineage>
        <taxon>Bacteria</taxon>
        <taxon>Pseudomonadati</taxon>
        <taxon>Pseudomonadota</taxon>
        <taxon>Alphaproteobacteria</taxon>
        <taxon>Rickettsiales</taxon>
        <taxon>Anaplasmataceae</taxon>
        <taxon>Anaplasma</taxon>
        <taxon>phagocytophilum group</taxon>
    </lineage>
</organism>
<dbReference type="AlphaFoldDB" id="A0A161IK47"/>
<reference evidence="1 2" key="1">
    <citation type="journal article" date="2013" name="Pathogens">
        <title>An Emerging Tick-Borne Disease of Humans Is Caused by a Subset of Strains with Conserved Genome Structure.</title>
        <authorList>
            <person name="Barbet A.F."/>
            <person name="Al-Khedery B."/>
            <person name="Stuen S."/>
            <person name="Granquist E.G."/>
            <person name="Felsheim R.F."/>
            <person name="Munderloh U.G."/>
        </authorList>
    </citation>
    <scope>NUCLEOTIDE SEQUENCE [LARGE SCALE GENOMIC DNA]</scope>
    <source>
        <strain evidence="1 2">Norway variant2</strain>
    </source>
</reference>
<protein>
    <submittedName>
        <fullName evidence="1">Uncharacterized protein</fullName>
    </submittedName>
</protein>
<reference evidence="1 2" key="2">
    <citation type="journal article" date="2014" name="Pathogens">
        <title>Comparative Genomics Identifies a Potential Marker of Human-Virulent Anaplasma phagocytophilum.</title>
        <authorList>
            <person name="Al-Khedery B."/>
            <person name="Barbet A.F."/>
        </authorList>
    </citation>
    <scope>NUCLEOTIDE SEQUENCE [LARGE SCALE GENOMIC DNA]</scope>
    <source>
        <strain evidence="1 2">Norway variant2</strain>
    </source>
</reference>
<gene>
    <name evidence="1" type="ORF">P029_03305</name>
</gene>
<evidence type="ECO:0000313" key="2">
    <source>
        <dbReference type="Proteomes" id="UP000053801"/>
    </source>
</evidence>
<dbReference type="Proteomes" id="UP000053801">
    <property type="component" value="Chromosome"/>
</dbReference>